<feature type="domain" description="FAD/NAD(P)-binding" evidence="1">
    <location>
        <begin position="775"/>
        <end position="1096"/>
    </location>
</feature>
<dbReference type="Pfam" id="PF16092">
    <property type="entry name" value="CFAP61_N"/>
    <property type="match status" value="1"/>
</dbReference>
<protein>
    <recommendedName>
        <fullName evidence="5">Cilia- and flagella-associated protein 61 N-terminal domain-containing protein</fullName>
    </recommendedName>
</protein>
<evidence type="ECO:0000313" key="4">
    <source>
        <dbReference type="Proteomes" id="UP000674318"/>
    </source>
</evidence>
<dbReference type="InterPro" id="IPR023753">
    <property type="entry name" value="FAD/NAD-binding_dom"/>
</dbReference>
<dbReference type="PANTHER" id="PTHR21178:SF8">
    <property type="entry name" value="CILIA- AND FLAGELLA-ASSOCIATED PROTEIN 61"/>
    <property type="match status" value="1"/>
</dbReference>
<comment type="caution">
    <text evidence="3">The sequence shown here is derived from an EMBL/GenBank/DDBJ whole genome shotgun (WGS) entry which is preliminary data.</text>
</comment>
<dbReference type="EMBL" id="JAFJZO010000026">
    <property type="protein sequence ID" value="KAG5501821.1"/>
    <property type="molecule type" value="Genomic_DNA"/>
</dbReference>
<dbReference type="GO" id="GO:0016491">
    <property type="term" value="F:oxidoreductase activity"/>
    <property type="evidence" value="ECO:0007669"/>
    <property type="project" value="InterPro"/>
</dbReference>
<evidence type="ECO:0000259" key="1">
    <source>
        <dbReference type="Pfam" id="PF07992"/>
    </source>
</evidence>
<dbReference type="InterPro" id="IPR038884">
    <property type="entry name" value="CFAP61"/>
</dbReference>
<feature type="domain" description="Cilia- and flagella-associated protein 61 N-terminal" evidence="2">
    <location>
        <begin position="238"/>
        <end position="319"/>
    </location>
</feature>
<evidence type="ECO:0008006" key="5">
    <source>
        <dbReference type="Google" id="ProtNLM"/>
    </source>
</evidence>
<accession>A0A836INF2</accession>
<dbReference type="GeneID" id="94290161"/>
<proteinExistence type="predicted"/>
<dbReference type="PANTHER" id="PTHR21178">
    <property type="entry name" value="CILIA- AND FLAGELLA-ASSOCIATED PROTEIN 61"/>
    <property type="match status" value="1"/>
</dbReference>
<dbReference type="SUPFAM" id="SSF51905">
    <property type="entry name" value="FAD/NAD(P)-binding domain"/>
    <property type="match status" value="1"/>
</dbReference>
<sequence>MMLKGSLPGVRFRRSQLKEAPHLAGLLQLGDAVAEGIPTPGVFRIHNAREFATLIQTSYLCVTAVRDTAADGGEAQAEETVMGFIALSDESPANSQSVAGASKSSGNPTLEDEIAMLQTMVFAEETHDTVEGATLGNSLWLRMLIAPPSSAFRGPVPRRTISSADKKTEALNLSNKSFGSREMVMNLLRVALGTLSGIEHIFLSPGSDFPILEAIPGIAPLSSKIVGAHPLTSISASTASMGALLHFSRAMVLPPLTIRQGRVEDYDDIVALLVAGGPAVITELPQKFFLEEILQYQDTHKKVAVAEDSVTHEVVGVACMRHLTTQEQQQTSRLYNTDVFDRLKRVSSDASGSDAEFDSTLSCTFSIYFLYFNPEFDHSAYQLLPFLFQEYPTCDYATLQLSHTLPLPEPMILERFQYMPLRRYQLHDARGEIVSTPNALWVCPRVSLAVDHGVQARVELLTDPRNTSLLNKVHSQFVANSNTSLSVSTKASGKPAGTGVHAVLHQHQSRDGASGAVDGFPGCSVELLTLLREDLDTWKAAVSSEGRPGGDAAMQTRSMFALTWGAQSASGTAGVLSSARVVGVISVQSLSVQEMYALRANYDLDHFLEFNAQEGFNYAATDISLTAEEGPLRYRSSELPGILVRFVYIRPVFRHHLRFFLREVLRQSRAEVLLTLTSTDAALCQTAIASFTFTPPRRVVEVPTAPMTSDSNPPASMFNGISDLPDVNDVTPALLRKRTPTAGKADAMRKSLALSSLFFTTRRFLGDERVRVHARILIVGASATALCVLYELLSVPYLDYLNITVVSTDGMPLHPNQCPKRQWQADEMELLEREYMRLRLGDGLVSPSSLSIGANTIRFVQGTLVDIDTTMRFIQLENRVYEPYDQLLLATGRQYIVPPPIRALQQQETGVTRGGILALSGDVAEDHLRHALAEASQSVSGTITNIVVYGSNLDAVATLSTMVAMGFPAQRLVLCRPNTEQAPFTDEACGQATMALFRALGVTVLDGYGVSRLEFDDETLTSVLLSSLSYERKAGDSVELPCALIVCLEDKEINRSVLTALAKRSIVFDGRVIVGSAYETSQPNVLAAGPVAMFTRRYGSTEAFESFNPRDVGRDVARVLLARIGVKEFRSRIAAGDVTQDDSTPFTSPGDDDSAIKSRKTAMENSAVMGASSSSMSLQSTQVQATKGPILPTYTSPVSRRVYLPCGYQYVSTVRGSAAFDAEKCIPIRFSSVDMLSFPLDEVHQSAGISSERTEVAPVCREMMTLYVHAHHRTIDGVVYLGNGTPEAHNYRSLIGLPESLFHIQYRHTEAIRKHNNNVDTGVSTSAAAVGRCGTEATPAGVLTVPPRNQQFDLISYLRLPTLKPLLSDRFACFFLRLQRDMQSVEEVIAVRERALAAHQASGSLSPTDVATYVAELTDAKVFRYKVQLALIKYMHEIKDTRPQDVYLPSIEKQIAERKVVG</sequence>
<organism evidence="3 4">
    <name type="scientific">Porcisia hertigi</name>
    <dbReference type="NCBI Taxonomy" id="2761500"/>
    <lineage>
        <taxon>Eukaryota</taxon>
        <taxon>Discoba</taxon>
        <taxon>Euglenozoa</taxon>
        <taxon>Kinetoplastea</taxon>
        <taxon>Metakinetoplastina</taxon>
        <taxon>Trypanosomatida</taxon>
        <taxon>Trypanosomatidae</taxon>
        <taxon>Leishmaniinae</taxon>
        <taxon>Porcisia</taxon>
    </lineage>
</organism>
<dbReference type="InterPro" id="IPR032151">
    <property type="entry name" value="CFAP61_N"/>
</dbReference>
<dbReference type="OrthoDB" id="382863at2759"/>
<dbReference type="InterPro" id="IPR036188">
    <property type="entry name" value="FAD/NAD-bd_sf"/>
</dbReference>
<dbReference type="Proteomes" id="UP000674318">
    <property type="component" value="Unassembled WGS sequence"/>
</dbReference>
<dbReference type="Gene3D" id="3.50.50.60">
    <property type="entry name" value="FAD/NAD(P)-binding domain"/>
    <property type="match status" value="2"/>
</dbReference>
<dbReference type="KEGG" id="phet:94290161"/>
<dbReference type="Pfam" id="PF07992">
    <property type="entry name" value="Pyr_redox_2"/>
    <property type="match status" value="1"/>
</dbReference>
<name>A0A836INF2_9TRYP</name>
<dbReference type="RefSeq" id="XP_067756268.1">
    <property type="nucleotide sequence ID" value="XM_067900084.1"/>
</dbReference>
<gene>
    <name evidence="3" type="ORF">JKF63_04090</name>
</gene>
<keyword evidence="4" id="KW-1185">Reference proteome</keyword>
<reference evidence="3 4" key="1">
    <citation type="submission" date="2021-02" db="EMBL/GenBank/DDBJ databases">
        <title>Porcisia hertigi Genome sequencing and assembly.</title>
        <authorList>
            <person name="Almutairi H."/>
            <person name="Gatherer D."/>
        </authorList>
    </citation>
    <scope>NUCLEOTIDE SEQUENCE [LARGE SCALE GENOMIC DNA]</scope>
    <source>
        <strain evidence="3 4">C119</strain>
    </source>
</reference>
<evidence type="ECO:0000313" key="3">
    <source>
        <dbReference type="EMBL" id="KAG5501821.1"/>
    </source>
</evidence>
<evidence type="ECO:0000259" key="2">
    <source>
        <dbReference type="Pfam" id="PF16092"/>
    </source>
</evidence>